<dbReference type="SUPFAM" id="SSF48403">
    <property type="entry name" value="Ankyrin repeat"/>
    <property type="match status" value="1"/>
</dbReference>
<dbReference type="Gene3D" id="1.25.40.20">
    <property type="entry name" value="Ankyrin repeat-containing domain"/>
    <property type="match status" value="4"/>
</dbReference>
<proteinExistence type="predicted"/>
<dbReference type="EMBL" id="JAFCIX010000438">
    <property type="protein sequence ID" value="KAH6590051.1"/>
    <property type="molecule type" value="Genomic_DNA"/>
</dbReference>
<feature type="repeat" description="ANK" evidence="3">
    <location>
        <begin position="195"/>
        <end position="227"/>
    </location>
</feature>
<dbReference type="PRINTS" id="PR01415">
    <property type="entry name" value="ANKYRIN"/>
</dbReference>
<feature type="compositionally biased region" description="Polar residues" evidence="5">
    <location>
        <begin position="622"/>
        <end position="637"/>
    </location>
</feature>
<evidence type="ECO:0008006" key="8">
    <source>
        <dbReference type="Google" id="ProtNLM"/>
    </source>
</evidence>
<feature type="repeat" description="ANK" evidence="3">
    <location>
        <begin position="162"/>
        <end position="194"/>
    </location>
</feature>
<evidence type="ECO:0000313" key="6">
    <source>
        <dbReference type="EMBL" id="KAH6590051.1"/>
    </source>
</evidence>
<keyword evidence="1" id="KW-0677">Repeat</keyword>
<dbReference type="Pfam" id="PF13637">
    <property type="entry name" value="Ank_4"/>
    <property type="match status" value="1"/>
</dbReference>
<accession>A0ABQ8F3T8</accession>
<evidence type="ECO:0000256" key="1">
    <source>
        <dbReference type="ARBA" id="ARBA00022737"/>
    </source>
</evidence>
<reference evidence="6 7" key="1">
    <citation type="submission" date="2021-02" db="EMBL/GenBank/DDBJ databases">
        <title>Variation within the Batrachochytrium salamandrivorans European outbreak.</title>
        <authorList>
            <person name="Kelly M."/>
            <person name="Pasmans F."/>
            <person name="Shea T.P."/>
            <person name="Munoz J.F."/>
            <person name="Carranza S."/>
            <person name="Cuomo C.A."/>
            <person name="Martel A."/>
        </authorList>
    </citation>
    <scope>NUCLEOTIDE SEQUENCE [LARGE SCALE GENOMIC DNA]</scope>
    <source>
        <strain evidence="6 7">AMFP18/2</strain>
    </source>
</reference>
<feature type="region of interest" description="Disordered" evidence="5">
    <location>
        <begin position="594"/>
        <end position="613"/>
    </location>
</feature>
<evidence type="ECO:0000256" key="2">
    <source>
        <dbReference type="ARBA" id="ARBA00023043"/>
    </source>
</evidence>
<evidence type="ECO:0000313" key="7">
    <source>
        <dbReference type="Proteomes" id="UP001648503"/>
    </source>
</evidence>
<keyword evidence="4" id="KW-0175">Coiled coil</keyword>
<feature type="coiled-coil region" evidence="4">
    <location>
        <begin position="775"/>
        <end position="816"/>
    </location>
</feature>
<organism evidence="6 7">
    <name type="scientific">Batrachochytrium salamandrivorans</name>
    <dbReference type="NCBI Taxonomy" id="1357716"/>
    <lineage>
        <taxon>Eukaryota</taxon>
        <taxon>Fungi</taxon>
        <taxon>Fungi incertae sedis</taxon>
        <taxon>Chytridiomycota</taxon>
        <taxon>Chytridiomycota incertae sedis</taxon>
        <taxon>Chytridiomycetes</taxon>
        <taxon>Rhizophydiales</taxon>
        <taxon>Rhizophydiales incertae sedis</taxon>
        <taxon>Batrachochytrium</taxon>
    </lineage>
</organism>
<feature type="region of interest" description="Disordered" evidence="5">
    <location>
        <begin position="1688"/>
        <end position="1712"/>
    </location>
</feature>
<feature type="repeat" description="ANK" evidence="3">
    <location>
        <begin position="475"/>
        <end position="507"/>
    </location>
</feature>
<dbReference type="PROSITE" id="PS50297">
    <property type="entry name" value="ANK_REP_REGION"/>
    <property type="match status" value="4"/>
</dbReference>
<feature type="compositionally biased region" description="Polar residues" evidence="5">
    <location>
        <begin position="594"/>
        <end position="612"/>
    </location>
</feature>
<evidence type="ECO:0000256" key="4">
    <source>
        <dbReference type="SAM" id="Coils"/>
    </source>
</evidence>
<sequence>MDLCTLAFRGDVQQAQNLLQAGDNPNTNSLLWNALLACVVDSDPSVLDSNTHTKSDSDVYHALPLHCAVMQGHYDMVQLLLDHGASITKKDSRERTALICCIYGSCDTLTITPMNQASVTKVTSNNIAIGRLLLRTLKKDTLEEPELFNECVNEPQSGPLLRGVTPLCLAAYLGKTEMIRILIQNGAFPDAKDLNGSTPLMYAAREGHTKAVEVLLFFQALPTIQDNYGWTSVQYAEPFAVIVKLLNAKISTLEAAAAAAAGSKKKTAKSLTPLAPVLGTREPYQAVTDGTPTPTVSSSLRHTPLTLPPCVSDPYGTTLPALAVGLTPTEQYVLFSSIKNGELGGVESVLQGRHGHAAALYVDPQSGLTALQYAVRHRPLRSPESLSIVQLLIQSGAVANAANTKTGKTALHYILRDPYPEKVESATVKIESNALKNETVTGLIQEEYNPLKKTVCDIIRFLLESKASANGADGSGHHPLHYASRTGEIEFVKILLENGADVTAINRKGKRADQDCESVSIIKMLQNVLSNPIQSNAKKPNGSVTVFKSISEDVFSAEQSHLHVANEAMSQKTVDTADINPSYSKRATNIGSSVEDVNTVESGDNPNLTDAITNPHILSKRPMTNTPHQLHQSSVNSLPEECTSRNPNSDPNSDPDPESALVPESQLQCQSELGSSTLTITEKTAQSPPFIASVPDQAHMNDDDIQKSDHILMKQIYHTLCASRDSAMDLPTTDTMGLFKQLLSDSDRRCTLLEHELDQVTADEAVRSSAFQDHIKRIEQDVLIAEARMEKSSKEVARLSESLKDAEQRADMSKASLDSLMMAYQKSLDISHRLANTVDEQHDAIDQLEGMLAGDKPRHASGRGRGRDVYGSAQALLDMSLLCCAAQFDLDAIEKCMAASQTHLEEVRTERTALLSRAGLTQLEPMERDEDLLKLINEKEQRILERIEKYKSEHAAAQLVVNASIANYTAEQNLQADVFENLGSDVTANDKEDSIHVPQPCTWVNQYQNMSLLLDTFDFEWNQITTSRDESKPIQIARVYAKTTTTDGSDLRVAISPNTVARLLQVSQRTLRMHSQCIEELSGSSKSTLMKLEHSQSKLQDTTRHLLMAKNELKDLAGKFSRMDDEMVVIESKLDVVNQSRLEEIQNVRQLVSLLVGGSNTPWGGGVRNSPNGGFIEEKMLDDDCVSIQQHEGLVGSVKYLLASIDAGLLERAGRGEDVDMNLDEMPVLPILSGDVSATAAGQKDIDLHRYALQAYAVVHLSLCRLKSYCESLGVAMHALKDENAMLQSRQSAMLVYSPNTHLQSGDTMKLRNHIMHHRRSRSATSSPLVSLMEDPQTLPSMSEISTKYLRSNTRPVLSRLNIPGSSKPTSKKYDRDRLVVSMSPISPVIDSSMWSDYPVSSSTMKHESNDHDFEAASSRTPQNSRFESIVLPNSAKLPSARLEPHLDPLGALHENDIQMLLTPTPVLQHMPYTYSTKNSFSSDDSAALPITLVEKSIAKAKRLHMENSGLVDVEGDSLVPATELCVTGKVGEYLDALESLKADMLHDPMGKIHSGRDDMASGVGGGSGSGSGSAVNDAVAGAQIKKLAYKEMVRKLIAAMKAESGMSDTHLTVDTVSAQDTTVAAALSYSNDGSVAQRSLMAAGTVASVATGVGGAEHSPSIPTHPTVPYQMTVALNSDSMTIAPTADPEDADDETPIGKLVSRTSPGLDVGATRRRFHDRRLGQVLPSLQTRPIEVGLDRPLRIEGVASVPDDSFLSPDRSPASPLAQPYLEDIHVRSPYPRHGSGRAAFPSADDERFKKTDDMHSALVARLRKVNI</sequence>
<dbReference type="PANTHER" id="PTHR24123">
    <property type="entry name" value="ANKYRIN REPEAT-CONTAINING"/>
    <property type="match status" value="1"/>
</dbReference>
<evidence type="ECO:0000256" key="3">
    <source>
        <dbReference type="PROSITE-ProRule" id="PRU00023"/>
    </source>
</evidence>
<evidence type="ECO:0000256" key="5">
    <source>
        <dbReference type="SAM" id="MobiDB-lite"/>
    </source>
</evidence>
<dbReference type="Pfam" id="PF12796">
    <property type="entry name" value="Ank_2"/>
    <property type="match status" value="2"/>
</dbReference>
<protein>
    <recommendedName>
        <fullName evidence="8">Ankyrin repeat protein</fullName>
    </recommendedName>
</protein>
<dbReference type="InterPro" id="IPR051165">
    <property type="entry name" value="Multifunctional_ANK_Repeat"/>
</dbReference>
<keyword evidence="7" id="KW-1185">Reference proteome</keyword>
<feature type="repeat" description="ANK" evidence="3">
    <location>
        <begin position="60"/>
        <end position="92"/>
    </location>
</feature>
<gene>
    <name evidence="6" type="ORF">BASA50_009752</name>
</gene>
<dbReference type="InterPro" id="IPR036770">
    <property type="entry name" value="Ankyrin_rpt-contain_sf"/>
</dbReference>
<dbReference type="InterPro" id="IPR002110">
    <property type="entry name" value="Ankyrin_rpt"/>
</dbReference>
<keyword evidence="2 3" id="KW-0040">ANK repeat</keyword>
<comment type="caution">
    <text evidence="6">The sequence shown here is derived from an EMBL/GenBank/DDBJ whole genome shotgun (WGS) entry which is preliminary data.</text>
</comment>
<dbReference type="Proteomes" id="UP001648503">
    <property type="component" value="Unassembled WGS sequence"/>
</dbReference>
<dbReference type="SMART" id="SM00248">
    <property type="entry name" value="ANK"/>
    <property type="match status" value="5"/>
</dbReference>
<dbReference type="PANTHER" id="PTHR24123:SF33">
    <property type="entry name" value="PROTEIN HOS4"/>
    <property type="match status" value="1"/>
</dbReference>
<dbReference type="PROSITE" id="PS50088">
    <property type="entry name" value="ANK_REPEAT"/>
    <property type="match status" value="5"/>
</dbReference>
<name>A0ABQ8F3T8_9FUNG</name>
<feature type="repeat" description="ANK" evidence="3">
    <location>
        <begin position="366"/>
        <end position="404"/>
    </location>
</feature>
<feature type="region of interest" description="Disordered" evidence="5">
    <location>
        <begin position="618"/>
        <end position="666"/>
    </location>
</feature>